<reference evidence="7" key="1">
    <citation type="submission" date="2021-05" db="EMBL/GenBank/DDBJ databases">
        <authorList>
            <person name="Alioto T."/>
            <person name="Alioto T."/>
            <person name="Gomez Garrido J."/>
        </authorList>
    </citation>
    <scope>NUCLEOTIDE SEQUENCE</scope>
</reference>
<feature type="repeat" description="WD" evidence="4">
    <location>
        <begin position="351"/>
        <end position="392"/>
    </location>
</feature>
<protein>
    <submittedName>
        <fullName evidence="7">TAF5-like RNA polymerase II p300/CBP-associated factor-associated factor 65 kDa subunit 5L</fullName>
    </submittedName>
</protein>
<organism evidence="7">
    <name type="scientific">Cacopsylla melanoneura</name>
    <dbReference type="NCBI Taxonomy" id="428564"/>
    <lineage>
        <taxon>Eukaryota</taxon>
        <taxon>Metazoa</taxon>
        <taxon>Ecdysozoa</taxon>
        <taxon>Arthropoda</taxon>
        <taxon>Hexapoda</taxon>
        <taxon>Insecta</taxon>
        <taxon>Pterygota</taxon>
        <taxon>Neoptera</taxon>
        <taxon>Paraneoptera</taxon>
        <taxon>Hemiptera</taxon>
        <taxon>Sternorrhyncha</taxon>
        <taxon>Psylloidea</taxon>
        <taxon>Psyllidae</taxon>
        <taxon>Psyllinae</taxon>
        <taxon>Cacopsylla</taxon>
    </lineage>
</organism>
<dbReference type="PANTHER" id="PTHR19879">
    <property type="entry name" value="TRANSCRIPTION INITIATION FACTOR TFIID"/>
    <property type="match status" value="1"/>
</dbReference>
<evidence type="ECO:0000313" key="7">
    <source>
        <dbReference type="EMBL" id="CAG6669457.1"/>
    </source>
</evidence>
<dbReference type="AlphaFoldDB" id="A0A8D8SKD5"/>
<dbReference type="InterPro" id="IPR015943">
    <property type="entry name" value="WD40/YVTN_repeat-like_dom_sf"/>
</dbReference>
<evidence type="ECO:0000256" key="1">
    <source>
        <dbReference type="ARBA" id="ARBA00004123"/>
    </source>
</evidence>
<dbReference type="Pfam" id="PF04494">
    <property type="entry name" value="TFIID_NTD2"/>
    <property type="match status" value="1"/>
</dbReference>
<feature type="region of interest" description="Disordered" evidence="5">
    <location>
        <begin position="214"/>
        <end position="244"/>
    </location>
</feature>
<comment type="similarity">
    <text evidence="2">Belongs to the WD repeat TAF5 family.</text>
</comment>
<dbReference type="GO" id="GO:0005669">
    <property type="term" value="C:transcription factor TFIID complex"/>
    <property type="evidence" value="ECO:0007669"/>
    <property type="project" value="TreeGrafter"/>
</dbReference>
<dbReference type="Gene3D" id="2.130.10.10">
    <property type="entry name" value="YVTN repeat-like/Quinoprotein amine dehydrogenase"/>
    <property type="match status" value="2"/>
</dbReference>
<dbReference type="GO" id="GO:0016251">
    <property type="term" value="F:RNA polymerase II general transcription initiation factor activity"/>
    <property type="evidence" value="ECO:0007669"/>
    <property type="project" value="TreeGrafter"/>
</dbReference>
<accession>A0A8D8SKD5</accession>
<dbReference type="InterPro" id="IPR001680">
    <property type="entry name" value="WD40_rpt"/>
</dbReference>
<dbReference type="InterPro" id="IPR037264">
    <property type="entry name" value="TFIID_NTD2_sf"/>
</dbReference>
<keyword evidence="4" id="KW-0853">WD repeat</keyword>
<feature type="repeat" description="WD" evidence="4">
    <location>
        <begin position="434"/>
        <end position="475"/>
    </location>
</feature>
<feature type="repeat" description="WD" evidence="4">
    <location>
        <begin position="476"/>
        <end position="517"/>
    </location>
</feature>
<feature type="compositionally biased region" description="Acidic residues" evidence="5">
    <location>
        <begin position="217"/>
        <end position="229"/>
    </location>
</feature>
<feature type="compositionally biased region" description="Basic and acidic residues" evidence="5">
    <location>
        <begin position="230"/>
        <end position="244"/>
    </location>
</feature>
<dbReference type="GO" id="GO:0006367">
    <property type="term" value="P:transcription initiation at RNA polymerase II promoter"/>
    <property type="evidence" value="ECO:0007669"/>
    <property type="project" value="TreeGrafter"/>
</dbReference>
<evidence type="ECO:0000256" key="2">
    <source>
        <dbReference type="ARBA" id="ARBA00009435"/>
    </source>
</evidence>
<dbReference type="Gene3D" id="1.25.40.500">
    <property type="entry name" value="TFIID subunit TAF5, NTD2 domain"/>
    <property type="match status" value="1"/>
</dbReference>
<evidence type="ECO:0000256" key="5">
    <source>
        <dbReference type="SAM" id="MobiDB-lite"/>
    </source>
</evidence>
<sequence length="613" mass="69192">MDLNHLNHGEHKHFIQNNAVAPETLEDLVAQLCAQKNSQEDQSSSLFKLIKESDLETSSFVAKSFCVKSENQDQSKPTEPEQFSRFIQFIKSISNKTCQAEMSMFLYPVFIHSYLEMLERCQIEQAYGFAEKYKKLFSKTKEYSKFVEELVCVKNARDIVSSQRVRLFRENRYSLKISEDTFSTLETFFTQEVNFPFLELIQSKLDLTISDLKDLDEGPETEPCEDEEEEKARKDEKSNSDEFRANYDHIPEYRRYLEAKKNMEKVPPKPSSLMCWNIHNLEDASCAEVNSDASLLVSASLNGRIVLSELSNPMIYDVVTVPVNSVPLANPGLEPATIRLMKRTDGMYMNVYGNKGAVHDVSFVPDSKYFLSVSSDNYMRAYSVDTYNCVMKYSGHDLTVWSVEACSKGLALTASRDSTARLWSLEHLYPLRIFVGHKQDVTCAKFHPKVTYIGTGSYDKAVRLWSITDGSSVRIFPDHEAPVLSIAFSPCGKFLASGGEDGLVLIHELTTGRVLSRFHLSGFEPVTSLVWSTTGETVVAGSVSGIVQMNAWPSRAKIGMMDTVNTVTYHNTLERLLNIQFKKSPPGAPLCLGVQKETEENTFVVKEQPTTQA</sequence>
<dbReference type="PROSITE" id="PS50082">
    <property type="entry name" value="WD_REPEATS_2"/>
    <property type="match status" value="3"/>
</dbReference>
<dbReference type="InterPro" id="IPR007582">
    <property type="entry name" value="TFIID_NTD2"/>
</dbReference>
<keyword evidence="3" id="KW-0539">Nucleus</keyword>
<dbReference type="EMBL" id="HBUF01221112">
    <property type="protein sequence ID" value="CAG6669457.1"/>
    <property type="molecule type" value="Transcribed_RNA"/>
</dbReference>
<dbReference type="PANTHER" id="PTHR19879:SF1">
    <property type="entry name" value="CANNONBALL-RELATED"/>
    <property type="match status" value="1"/>
</dbReference>
<comment type="subcellular location">
    <subcellularLocation>
        <location evidence="1">Nucleus</location>
    </subcellularLocation>
</comment>
<dbReference type="CDD" id="cd00200">
    <property type="entry name" value="WD40"/>
    <property type="match status" value="1"/>
</dbReference>
<dbReference type="Pfam" id="PF00400">
    <property type="entry name" value="WD40"/>
    <property type="match status" value="4"/>
</dbReference>
<dbReference type="SMART" id="SM00320">
    <property type="entry name" value="WD40"/>
    <property type="match status" value="6"/>
</dbReference>
<dbReference type="PROSITE" id="PS50294">
    <property type="entry name" value="WD_REPEATS_REGION"/>
    <property type="match status" value="2"/>
</dbReference>
<evidence type="ECO:0000256" key="4">
    <source>
        <dbReference type="PROSITE-ProRule" id="PRU00221"/>
    </source>
</evidence>
<name>A0A8D8SKD5_9HEMI</name>
<proteinExistence type="inferred from homology"/>
<evidence type="ECO:0000256" key="3">
    <source>
        <dbReference type="ARBA" id="ARBA00023242"/>
    </source>
</evidence>
<dbReference type="InterPro" id="IPR036322">
    <property type="entry name" value="WD40_repeat_dom_sf"/>
</dbReference>
<evidence type="ECO:0000259" key="6">
    <source>
        <dbReference type="Pfam" id="PF04494"/>
    </source>
</evidence>
<feature type="domain" description="TFIID subunit TAF5 NTD2" evidence="6">
    <location>
        <begin position="81"/>
        <end position="202"/>
    </location>
</feature>
<dbReference type="SUPFAM" id="SSF50978">
    <property type="entry name" value="WD40 repeat-like"/>
    <property type="match status" value="1"/>
</dbReference>
<dbReference type="SUPFAM" id="SSF160897">
    <property type="entry name" value="Taf5 N-terminal domain-like"/>
    <property type="match status" value="1"/>
</dbReference>